<sequence length="54" mass="6200">GTFISDNSELKRSDLKRWLEDRGTQQLFTAPHTSAQNGLVERLHLSLMNKARTM</sequence>
<dbReference type="OrthoDB" id="2667522at2759"/>
<dbReference type="GO" id="GO:0003723">
    <property type="term" value="F:RNA binding"/>
    <property type="evidence" value="ECO:0007669"/>
    <property type="project" value="UniProtKB-KW"/>
</dbReference>
<dbReference type="SUPFAM" id="SSF53098">
    <property type="entry name" value="Ribonuclease H-like"/>
    <property type="match status" value="1"/>
</dbReference>
<protein>
    <recommendedName>
        <fullName evidence="2">Integrase catalytic domain-containing protein</fullName>
    </recommendedName>
</protein>
<name>A0A5M3N7G1_CONPW</name>
<organism evidence="3 4">
    <name type="scientific">Coniophora puteana (strain RWD-64-598)</name>
    <name type="common">Brown rot fungus</name>
    <dbReference type="NCBI Taxonomy" id="741705"/>
    <lineage>
        <taxon>Eukaryota</taxon>
        <taxon>Fungi</taxon>
        <taxon>Dikarya</taxon>
        <taxon>Basidiomycota</taxon>
        <taxon>Agaricomycotina</taxon>
        <taxon>Agaricomycetes</taxon>
        <taxon>Agaricomycetidae</taxon>
        <taxon>Boletales</taxon>
        <taxon>Coniophorineae</taxon>
        <taxon>Coniophoraceae</taxon>
        <taxon>Coniophora</taxon>
    </lineage>
</organism>
<evidence type="ECO:0000256" key="1">
    <source>
        <dbReference type="ARBA" id="ARBA00022884"/>
    </source>
</evidence>
<dbReference type="PROSITE" id="PS50994">
    <property type="entry name" value="INTEGRASE"/>
    <property type="match status" value="1"/>
</dbReference>
<evidence type="ECO:0000259" key="2">
    <source>
        <dbReference type="PROSITE" id="PS50994"/>
    </source>
</evidence>
<accession>A0A5M3N7G1</accession>
<dbReference type="InterPro" id="IPR036397">
    <property type="entry name" value="RNaseH_sf"/>
</dbReference>
<dbReference type="KEGG" id="cput:CONPUDRAFT_18208"/>
<dbReference type="GO" id="GO:0005634">
    <property type="term" value="C:nucleus"/>
    <property type="evidence" value="ECO:0007669"/>
    <property type="project" value="UniProtKB-ARBA"/>
</dbReference>
<keyword evidence="4" id="KW-1185">Reference proteome</keyword>
<keyword evidence="1" id="KW-0694">RNA-binding</keyword>
<dbReference type="EMBL" id="JH711573">
    <property type="protein sequence ID" value="EIW87382.1"/>
    <property type="molecule type" value="Genomic_DNA"/>
</dbReference>
<dbReference type="Proteomes" id="UP000053558">
    <property type="component" value="Unassembled WGS sequence"/>
</dbReference>
<dbReference type="Gene3D" id="3.30.420.10">
    <property type="entry name" value="Ribonuclease H-like superfamily/Ribonuclease H"/>
    <property type="match status" value="1"/>
</dbReference>
<evidence type="ECO:0000313" key="3">
    <source>
        <dbReference type="EMBL" id="EIW87382.1"/>
    </source>
</evidence>
<reference evidence="4" key="1">
    <citation type="journal article" date="2012" name="Science">
        <title>The Paleozoic origin of enzymatic lignin decomposition reconstructed from 31 fungal genomes.</title>
        <authorList>
            <person name="Floudas D."/>
            <person name="Binder M."/>
            <person name="Riley R."/>
            <person name="Barry K."/>
            <person name="Blanchette R.A."/>
            <person name="Henrissat B."/>
            <person name="Martinez A.T."/>
            <person name="Otillar R."/>
            <person name="Spatafora J.W."/>
            <person name="Yadav J.S."/>
            <person name="Aerts A."/>
            <person name="Benoit I."/>
            <person name="Boyd A."/>
            <person name="Carlson A."/>
            <person name="Copeland A."/>
            <person name="Coutinho P.M."/>
            <person name="de Vries R.P."/>
            <person name="Ferreira P."/>
            <person name="Findley K."/>
            <person name="Foster B."/>
            <person name="Gaskell J."/>
            <person name="Glotzer D."/>
            <person name="Gorecki P."/>
            <person name="Heitman J."/>
            <person name="Hesse C."/>
            <person name="Hori C."/>
            <person name="Igarashi K."/>
            <person name="Jurgens J.A."/>
            <person name="Kallen N."/>
            <person name="Kersten P."/>
            <person name="Kohler A."/>
            <person name="Kuees U."/>
            <person name="Kumar T.K.A."/>
            <person name="Kuo A."/>
            <person name="LaButti K."/>
            <person name="Larrondo L.F."/>
            <person name="Lindquist E."/>
            <person name="Ling A."/>
            <person name="Lombard V."/>
            <person name="Lucas S."/>
            <person name="Lundell T."/>
            <person name="Martin R."/>
            <person name="McLaughlin D.J."/>
            <person name="Morgenstern I."/>
            <person name="Morin E."/>
            <person name="Murat C."/>
            <person name="Nagy L.G."/>
            <person name="Nolan M."/>
            <person name="Ohm R.A."/>
            <person name="Patyshakuliyeva A."/>
            <person name="Rokas A."/>
            <person name="Ruiz-Duenas F.J."/>
            <person name="Sabat G."/>
            <person name="Salamov A."/>
            <person name="Samejima M."/>
            <person name="Schmutz J."/>
            <person name="Slot J.C."/>
            <person name="St John F."/>
            <person name="Stenlid J."/>
            <person name="Sun H."/>
            <person name="Sun S."/>
            <person name="Syed K."/>
            <person name="Tsang A."/>
            <person name="Wiebenga A."/>
            <person name="Young D."/>
            <person name="Pisabarro A."/>
            <person name="Eastwood D.C."/>
            <person name="Martin F."/>
            <person name="Cullen D."/>
            <person name="Grigoriev I.V."/>
            <person name="Hibbett D.S."/>
        </authorList>
    </citation>
    <scope>NUCLEOTIDE SEQUENCE [LARGE SCALE GENOMIC DNA]</scope>
    <source>
        <strain evidence="4">RWD-64-598 SS2</strain>
    </source>
</reference>
<dbReference type="InterPro" id="IPR012337">
    <property type="entry name" value="RNaseH-like_sf"/>
</dbReference>
<dbReference type="AlphaFoldDB" id="A0A5M3N7G1"/>
<feature type="non-terminal residue" evidence="3">
    <location>
        <position position="1"/>
    </location>
</feature>
<feature type="non-terminal residue" evidence="3">
    <location>
        <position position="54"/>
    </location>
</feature>
<dbReference type="InterPro" id="IPR001584">
    <property type="entry name" value="Integrase_cat-core"/>
</dbReference>
<dbReference type="GeneID" id="19206484"/>
<feature type="domain" description="Integrase catalytic" evidence="2">
    <location>
        <begin position="1"/>
        <end position="54"/>
    </location>
</feature>
<dbReference type="GO" id="GO:0015074">
    <property type="term" value="P:DNA integration"/>
    <property type="evidence" value="ECO:0007669"/>
    <property type="project" value="InterPro"/>
</dbReference>
<gene>
    <name evidence="3" type="ORF">CONPUDRAFT_18208</name>
</gene>
<proteinExistence type="predicted"/>
<dbReference type="RefSeq" id="XP_007762358.1">
    <property type="nucleotide sequence ID" value="XM_007764168.1"/>
</dbReference>
<evidence type="ECO:0000313" key="4">
    <source>
        <dbReference type="Proteomes" id="UP000053558"/>
    </source>
</evidence>
<comment type="caution">
    <text evidence="3">The sequence shown here is derived from an EMBL/GenBank/DDBJ whole genome shotgun (WGS) entry which is preliminary data.</text>
</comment>